<name>F4NS95_BATDJ</name>
<dbReference type="HOGENOM" id="CLU_420323_0_0_1"/>
<reference evidence="2 3" key="1">
    <citation type="submission" date="2009-12" db="EMBL/GenBank/DDBJ databases">
        <title>The draft genome of Batrachochytrium dendrobatidis.</title>
        <authorList>
            <consortium name="US DOE Joint Genome Institute (JGI-PGF)"/>
            <person name="Kuo A."/>
            <person name="Salamov A."/>
            <person name="Schmutz J."/>
            <person name="Lucas S."/>
            <person name="Pitluck S."/>
            <person name="Rosenblum E."/>
            <person name="Stajich J."/>
            <person name="Eisen M."/>
            <person name="Grigoriev I.V."/>
        </authorList>
    </citation>
    <scope>NUCLEOTIDE SEQUENCE [LARGE SCALE GENOMIC DNA]</scope>
    <source>
        <strain evidence="3">JAM81 / FGSC 10211</strain>
    </source>
</reference>
<feature type="region of interest" description="Disordered" evidence="1">
    <location>
        <begin position="1"/>
        <end position="44"/>
    </location>
</feature>
<dbReference type="STRING" id="684364.F4NS95"/>
<accession>F4NS95</accession>
<feature type="region of interest" description="Disordered" evidence="1">
    <location>
        <begin position="584"/>
        <end position="626"/>
    </location>
</feature>
<dbReference type="InParanoid" id="F4NS95"/>
<proteinExistence type="predicted"/>
<gene>
    <name evidence="2" type="ORF">BATDEDRAFT_85700</name>
</gene>
<dbReference type="GeneID" id="18242169"/>
<organism evidence="2 3">
    <name type="scientific">Batrachochytrium dendrobatidis (strain JAM81 / FGSC 10211)</name>
    <name type="common">Frog chytrid fungus</name>
    <dbReference type="NCBI Taxonomy" id="684364"/>
    <lineage>
        <taxon>Eukaryota</taxon>
        <taxon>Fungi</taxon>
        <taxon>Fungi incertae sedis</taxon>
        <taxon>Chytridiomycota</taxon>
        <taxon>Chytridiomycota incertae sedis</taxon>
        <taxon>Chytridiomycetes</taxon>
        <taxon>Rhizophydiales</taxon>
        <taxon>Rhizophydiales incertae sedis</taxon>
        <taxon>Batrachochytrium</taxon>
    </lineage>
</organism>
<sequence>MTPRRRALAAKKKSATMEETSDQKSLSASPFKQQMNTPDKTKPKELLSVKLPAPKFVQDANIASSEAVSLSLMNLENIAAAADPPTVVPTPATLKPMPSHYNFVFSKATNSPIANLETATAVSKAPEVVVAPMTPSRRAAVRAQRVSRSKLSSSFVNAAAAHSNINDLSAVSVSDCNFKFTDTTKTASVAFSVNKFEHPPVASPSMQAALSRRQSLLGLRSRLTEKLAMESTTASKDLLAALGDRSSPVYKSTTPIQSHNKVALLVEKHQAAISKVVPPLETGHRMTRRGSATHAATLIHSKPVVTRLANIENLSNLTGTEQNAASMLFLDDTLASPLRRSKRRELVDSPARTPTDSLSKSAAIAMNTVDKSMLVTPVMEMKTTLKTPIATLTLKPDLNENAIGATYNPVLDAAPKVTGASGVKTKPVDTSFESLTVGSNMNVNPMGTKVAETPVTPVQSFKRGEKVDLIHLMKPGVNMPICFDECAPTPPAAREVVGKRKRLIGNELKTPSQKATMLISAAATPASARIIKRKRIRLMRSDTQSCSDDEEANATALHLEPASKVFASSSRSSAEDTLSNLDEFASTSHIESTDNEFDKEKNGDISETKSDFGDDTKESNDMDVGMDDWPMDHETWTIRAVKRFARALYLVQ</sequence>
<dbReference type="RefSeq" id="XP_006675943.1">
    <property type="nucleotide sequence ID" value="XM_006675880.1"/>
</dbReference>
<evidence type="ECO:0000313" key="2">
    <source>
        <dbReference type="EMBL" id="EGF83006.1"/>
    </source>
</evidence>
<feature type="compositionally biased region" description="Polar residues" evidence="1">
    <location>
        <begin position="23"/>
        <end position="38"/>
    </location>
</feature>
<dbReference type="Proteomes" id="UP000007241">
    <property type="component" value="Unassembled WGS sequence"/>
</dbReference>
<evidence type="ECO:0000256" key="1">
    <source>
        <dbReference type="SAM" id="MobiDB-lite"/>
    </source>
</evidence>
<dbReference type="OrthoDB" id="10684356at2759"/>
<evidence type="ECO:0000313" key="3">
    <source>
        <dbReference type="Proteomes" id="UP000007241"/>
    </source>
</evidence>
<dbReference type="AlphaFoldDB" id="F4NS95"/>
<dbReference type="EMBL" id="GL882879">
    <property type="protein sequence ID" value="EGF83006.1"/>
    <property type="molecule type" value="Genomic_DNA"/>
</dbReference>
<feature type="compositionally biased region" description="Basic residues" evidence="1">
    <location>
        <begin position="1"/>
        <end position="14"/>
    </location>
</feature>
<feature type="compositionally biased region" description="Basic and acidic residues" evidence="1">
    <location>
        <begin position="596"/>
        <end position="620"/>
    </location>
</feature>
<protein>
    <submittedName>
        <fullName evidence="2">Expressed protein</fullName>
    </submittedName>
</protein>
<keyword evidence="3" id="KW-1185">Reference proteome</keyword>